<feature type="region of interest" description="Disordered" evidence="1">
    <location>
        <begin position="110"/>
        <end position="131"/>
    </location>
</feature>
<comment type="caution">
    <text evidence="2">The sequence shown here is derived from an EMBL/GenBank/DDBJ whole genome shotgun (WGS) entry which is preliminary data.</text>
</comment>
<evidence type="ECO:0000313" key="2">
    <source>
        <dbReference type="EMBL" id="KAG6949217.1"/>
    </source>
</evidence>
<name>A0A8J5IUY5_9STRA</name>
<dbReference type="Proteomes" id="UP000709295">
    <property type="component" value="Unassembled WGS sequence"/>
</dbReference>
<organism evidence="2 3">
    <name type="scientific">Phytophthora aleatoria</name>
    <dbReference type="NCBI Taxonomy" id="2496075"/>
    <lineage>
        <taxon>Eukaryota</taxon>
        <taxon>Sar</taxon>
        <taxon>Stramenopiles</taxon>
        <taxon>Oomycota</taxon>
        <taxon>Peronosporomycetes</taxon>
        <taxon>Peronosporales</taxon>
        <taxon>Peronosporaceae</taxon>
        <taxon>Phytophthora</taxon>
    </lineage>
</organism>
<proteinExistence type="predicted"/>
<evidence type="ECO:0000256" key="1">
    <source>
        <dbReference type="SAM" id="MobiDB-lite"/>
    </source>
</evidence>
<gene>
    <name evidence="2" type="ORF">JG688_00014722</name>
</gene>
<accession>A0A8J5IUY5</accession>
<evidence type="ECO:0000313" key="3">
    <source>
        <dbReference type="Proteomes" id="UP000709295"/>
    </source>
</evidence>
<keyword evidence="3" id="KW-1185">Reference proteome</keyword>
<protein>
    <submittedName>
        <fullName evidence="2">Uncharacterized protein</fullName>
    </submittedName>
</protein>
<dbReference type="EMBL" id="JAENGY010001453">
    <property type="protein sequence ID" value="KAG6949217.1"/>
    <property type="molecule type" value="Genomic_DNA"/>
</dbReference>
<reference evidence="2" key="1">
    <citation type="submission" date="2021-01" db="EMBL/GenBank/DDBJ databases">
        <title>Phytophthora aleatoria, a newly-described species from Pinus radiata is distinct from Phytophthora cactorum isolates based on comparative genomics.</title>
        <authorList>
            <person name="Mcdougal R."/>
            <person name="Panda P."/>
            <person name="Williams N."/>
            <person name="Studholme D.J."/>
        </authorList>
    </citation>
    <scope>NUCLEOTIDE SEQUENCE</scope>
    <source>
        <strain evidence="2">NZFS 4037</strain>
    </source>
</reference>
<dbReference type="AlphaFoldDB" id="A0A8J5IUY5"/>
<sequence>MEGSRPRDGSTVADTGLELLADVASMTLRSPTPSSTTDLIFLDAGPLQPDLSADSPLPDALVDVSMDALLEALHDADAEPLSDQLDVAWGALDPAVHDSSAASGVVAAPAPSVASPTAPSPPVASPTAVSPPSLQCRRLVTTWRIMMRQNPKTIRMTLMLC</sequence>